<dbReference type="PATRIC" id="fig|1255043.3.peg.3721"/>
<dbReference type="HOGENOM" id="CLU_3349851_0_0_6"/>
<accession>L0E0F5</accession>
<dbReference type="AlphaFoldDB" id="L0E0F5"/>
<protein>
    <submittedName>
        <fullName evidence="2">Uncharacterized protein</fullName>
    </submittedName>
</protein>
<dbReference type="KEGG" id="tni:TVNIR_3687"/>
<feature type="compositionally biased region" description="Basic and acidic residues" evidence="1">
    <location>
        <begin position="7"/>
        <end position="18"/>
    </location>
</feature>
<evidence type="ECO:0000256" key="1">
    <source>
        <dbReference type="SAM" id="MobiDB-lite"/>
    </source>
</evidence>
<organism evidence="2 3">
    <name type="scientific">Thioalkalivibrio nitratireducens (strain DSM 14787 / UNIQEM 213 / ALEN2)</name>
    <dbReference type="NCBI Taxonomy" id="1255043"/>
    <lineage>
        <taxon>Bacteria</taxon>
        <taxon>Pseudomonadati</taxon>
        <taxon>Pseudomonadota</taxon>
        <taxon>Gammaproteobacteria</taxon>
        <taxon>Chromatiales</taxon>
        <taxon>Ectothiorhodospiraceae</taxon>
        <taxon>Thioalkalivibrio</taxon>
    </lineage>
</organism>
<dbReference type="STRING" id="1255043.TVNIR_3687"/>
<proteinExistence type="predicted"/>
<sequence length="37" mass="4177">MAAAKQQTEEKSQHHEQRPAVWQGFRSQAHAESPVCS</sequence>
<feature type="region of interest" description="Disordered" evidence="1">
    <location>
        <begin position="1"/>
        <end position="37"/>
    </location>
</feature>
<evidence type="ECO:0000313" key="2">
    <source>
        <dbReference type="EMBL" id="AGA35314.1"/>
    </source>
</evidence>
<evidence type="ECO:0000313" key="3">
    <source>
        <dbReference type="Proteomes" id="UP000010809"/>
    </source>
</evidence>
<reference evidence="2" key="1">
    <citation type="submission" date="2015-12" db="EMBL/GenBank/DDBJ databases">
        <authorList>
            <person name="Tikhonova T.V."/>
            <person name="Pavlov A.R."/>
            <person name="Beletsky A.V."/>
            <person name="Mardanov A.V."/>
            <person name="Sorokin D.Y."/>
            <person name="Ravin N.V."/>
            <person name="Popov V.O."/>
        </authorList>
    </citation>
    <scope>NUCLEOTIDE SEQUENCE</scope>
    <source>
        <strain evidence="2">DSM 14787</strain>
    </source>
</reference>
<dbReference type="EMBL" id="CP003989">
    <property type="protein sequence ID" value="AGA35314.1"/>
    <property type="molecule type" value="Genomic_DNA"/>
</dbReference>
<keyword evidence="3" id="KW-1185">Reference proteome</keyword>
<dbReference type="Proteomes" id="UP000010809">
    <property type="component" value="Chromosome"/>
</dbReference>
<name>L0E0F5_THIND</name>
<gene>
    <name evidence="2" type="ordered locus">TVNIR_3687</name>
</gene>